<organism evidence="2 3">
    <name type="scientific">Olea europaea subsp. europaea</name>
    <dbReference type="NCBI Taxonomy" id="158383"/>
    <lineage>
        <taxon>Eukaryota</taxon>
        <taxon>Viridiplantae</taxon>
        <taxon>Streptophyta</taxon>
        <taxon>Embryophyta</taxon>
        <taxon>Tracheophyta</taxon>
        <taxon>Spermatophyta</taxon>
        <taxon>Magnoliopsida</taxon>
        <taxon>eudicotyledons</taxon>
        <taxon>Gunneridae</taxon>
        <taxon>Pentapetalae</taxon>
        <taxon>asterids</taxon>
        <taxon>lamiids</taxon>
        <taxon>Lamiales</taxon>
        <taxon>Oleaceae</taxon>
        <taxon>Oleeae</taxon>
        <taxon>Olea</taxon>
    </lineage>
</organism>
<comment type="caution">
    <text evidence="2">The sequence shown here is derived from an EMBL/GenBank/DDBJ whole genome shotgun (WGS) entry which is preliminary data.</text>
</comment>
<feature type="coiled-coil region" evidence="1">
    <location>
        <begin position="1"/>
        <end position="28"/>
    </location>
</feature>
<accession>A0A8S0TS08</accession>
<dbReference type="AlphaFoldDB" id="A0A8S0TS08"/>
<evidence type="ECO:0000313" key="2">
    <source>
        <dbReference type="EMBL" id="CAA3008766.1"/>
    </source>
</evidence>
<name>A0A8S0TS08_OLEEU</name>
<dbReference type="Gramene" id="OE9A004302T1">
    <property type="protein sequence ID" value="OE9A004302C1"/>
    <property type="gene ID" value="OE9A004302"/>
</dbReference>
<gene>
    <name evidence="2" type="ORF">OLEA9_A004302</name>
</gene>
<evidence type="ECO:0000256" key="1">
    <source>
        <dbReference type="SAM" id="Coils"/>
    </source>
</evidence>
<keyword evidence="3" id="KW-1185">Reference proteome</keyword>
<evidence type="ECO:0000313" key="3">
    <source>
        <dbReference type="Proteomes" id="UP000594638"/>
    </source>
</evidence>
<protein>
    <submittedName>
        <fullName evidence="2">Uncharacterized protein</fullName>
    </submittedName>
</protein>
<reference evidence="2 3" key="1">
    <citation type="submission" date="2019-12" db="EMBL/GenBank/DDBJ databases">
        <authorList>
            <person name="Alioto T."/>
            <person name="Alioto T."/>
            <person name="Gomez Garrido J."/>
        </authorList>
    </citation>
    <scope>NUCLEOTIDE SEQUENCE [LARGE SCALE GENOMIC DNA]</scope>
</reference>
<sequence>MLRAEDSYVETEARVRELESQVVLKEAKQTKNGIDGDMESRQSDAKGEIMELIGNNAVEE</sequence>
<dbReference type="EMBL" id="CACTIH010007305">
    <property type="protein sequence ID" value="CAA3008766.1"/>
    <property type="molecule type" value="Genomic_DNA"/>
</dbReference>
<keyword evidence="1" id="KW-0175">Coiled coil</keyword>
<proteinExistence type="predicted"/>
<dbReference type="Proteomes" id="UP000594638">
    <property type="component" value="Unassembled WGS sequence"/>
</dbReference>